<comment type="similarity">
    <text evidence="1">Belongs to the heat shock protein 70 family.</text>
</comment>
<keyword evidence="3" id="KW-0067">ATP-binding</keyword>
<dbReference type="GO" id="GO:0005829">
    <property type="term" value="C:cytosol"/>
    <property type="evidence" value="ECO:0007669"/>
    <property type="project" value="TreeGrafter"/>
</dbReference>
<dbReference type="GO" id="GO:0005524">
    <property type="term" value="F:ATP binding"/>
    <property type="evidence" value="ECO:0007669"/>
    <property type="project" value="UniProtKB-KW"/>
</dbReference>
<evidence type="ECO:0000256" key="3">
    <source>
        <dbReference type="ARBA" id="ARBA00022840"/>
    </source>
</evidence>
<proteinExistence type="inferred from homology"/>
<dbReference type="Pfam" id="PF00012">
    <property type="entry name" value="HSP70"/>
    <property type="match status" value="1"/>
</dbReference>
<dbReference type="Proteomes" id="UP000887116">
    <property type="component" value="Unassembled WGS sequence"/>
</dbReference>
<protein>
    <submittedName>
        <fullName evidence="4">Heat shock protein</fullName>
    </submittedName>
</protein>
<accession>A0A8X6KXP7</accession>
<dbReference type="FunFam" id="3.30.420.40:FF:000171">
    <property type="entry name" value="Heat shock 70 kDa protein 4"/>
    <property type="match status" value="1"/>
</dbReference>
<dbReference type="AlphaFoldDB" id="A0A8X6KXP7"/>
<dbReference type="OrthoDB" id="434160at2759"/>
<keyword evidence="4" id="KW-0346">Stress response</keyword>
<dbReference type="GO" id="GO:0140662">
    <property type="term" value="F:ATP-dependent protein folding chaperone"/>
    <property type="evidence" value="ECO:0007669"/>
    <property type="project" value="InterPro"/>
</dbReference>
<evidence type="ECO:0000256" key="1">
    <source>
        <dbReference type="ARBA" id="ARBA00007381"/>
    </source>
</evidence>
<evidence type="ECO:0000256" key="2">
    <source>
        <dbReference type="ARBA" id="ARBA00022741"/>
    </source>
</evidence>
<dbReference type="Gene3D" id="3.30.30.30">
    <property type="match status" value="1"/>
</dbReference>
<comment type="caution">
    <text evidence="4">The sequence shown here is derived from an EMBL/GenBank/DDBJ whole genome shotgun (WGS) entry which is preliminary data.</text>
</comment>
<dbReference type="InterPro" id="IPR043129">
    <property type="entry name" value="ATPase_NBD"/>
</dbReference>
<dbReference type="PANTHER" id="PTHR45639">
    <property type="entry name" value="HSC70CB, ISOFORM G-RELATED"/>
    <property type="match status" value="1"/>
</dbReference>
<dbReference type="SUPFAM" id="SSF53067">
    <property type="entry name" value="Actin-like ATPase domain"/>
    <property type="match status" value="1"/>
</dbReference>
<evidence type="ECO:0000313" key="5">
    <source>
        <dbReference type="Proteomes" id="UP000887116"/>
    </source>
</evidence>
<dbReference type="InterPro" id="IPR013126">
    <property type="entry name" value="Hsp_70_fam"/>
</dbReference>
<organism evidence="4 5">
    <name type="scientific">Trichonephila clavata</name>
    <name type="common">Joro spider</name>
    <name type="synonym">Nephila clavata</name>
    <dbReference type="NCBI Taxonomy" id="2740835"/>
    <lineage>
        <taxon>Eukaryota</taxon>
        <taxon>Metazoa</taxon>
        <taxon>Ecdysozoa</taxon>
        <taxon>Arthropoda</taxon>
        <taxon>Chelicerata</taxon>
        <taxon>Arachnida</taxon>
        <taxon>Araneae</taxon>
        <taxon>Araneomorphae</taxon>
        <taxon>Entelegynae</taxon>
        <taxon>Araneoidea</taxon>
        <taxon>Nephilidae</taxon>
        <taxon>Trichonephila</taxon>
    </lineage>
</organism>
<keyword evidence="5" id="KW-1185">Reference proteome</keyword>
<evidence type="ECO:0000313" key="4">
    <source>
        <dbReference type="EMBL" id="GFQ90335.1"/>
    </source>
</evidence>
<dbReference type="EMBL" id="BMAO01023685">
    <property type="protein sequence ID" value="GFQ90335.1"/>
    <property type="molecule type" value="Genomic_DNA"/>
</dbReference>
<gene>
    <name evidence="4" type="primary">HSP110_0</name>
    <name evidence="4" type="ORF">TNCT_728001</name>
</gene>
<reference evidence="4" key="1">
    <citation type="submission" date="2020-07" db="EMBL/GenBank/DDBJ databases">
        <title>Multicomponent nature underlies the extraordinary mechanical properties of spider dragline silk.</title>
        <authorList>
            <person name="Kono N."/>
            <person name="Nakamura H."/>
            <person name="Mori M."/>
            <person name="Yoshida Y."/>
            <person name="Ohtoshi R."/>
            <person name="Malay A.D."/>
            <person name="Moran D.A.P."/>
            <person name="Tomita M."/>
            <person name="Numata K."/>
            <person name="Arakawa K."/>
        </authorList>
    </citation>
    <scope>NUCLEOTIDE SEQUENCE</scope>
</reference>
<dbReference type="GO" id="GO:0005634">
    <property type="term" value="C:nucleus"/>
    <property type="evidence" value="ECO:0007669"/>
    <property type="project" value="TreeGrafter"/>
</dbReference>
<dbReference type="PANTHER" id="PTHR45639:SF4">
    <property type="entry name" value="HSC70CB, ISOFORM G"/>
    <property type="match status" value="1"/>
</dbReference>
<sequence length="116" mass="12914">MQQRTKQIFYCSTNLALQSLSSSETGTVEFSCGCITIAFAFMLSVSNKSAHVNYLQEQTVFTIPQVMAMMFTKLKEIAESNLRIKVQDCVVSVPVYYTDAERRAILNSAEIAGLNV</sequence>
<dbReference type="Gene3D" id="3.30.420.40">
    <property type="match status" value="1"/>
</dbReference>
<name>A0A8X6KXP7_TRICU</name>
<keyword evidence="2" id="KW-0547">Nucleotide-binding</keyword>